<dbReference type="AlphaFoldDB" id="A0A5D4H4Q2"/>
<keyword evidence="1" id="KW-0472">Membrane</keyword>
<evidence type="ECO:0000313" key="2">
    <source>
        <dbReference type="EMBL" id="TYR33780.1"/>
    </source>
</evidence>
<name>A0A5D4H4Q2_9HYPH</name>
<reference evidence="2 3" key="1">
    <citation type="submission" date="2019-08" db="EMBL/GenBank/DDBJ databases">
        <authorList>
            <person name="Seo Y.L."/>
        </authorList>
    </citation>
    <scope>NUCLEOTIDE SEQUENCE [LARGE SCALE GENOMIC DNA]</scope>
    <source>
        <strain evidence="2 3">MaA-C15</strain>
    </source>
</reference>
<dbReference type="InterPro" id="IPR046087">
    <property type="entry name" value="DUF6105"/>
</dbReference>
<dbReference type="EMBL" id="VSZS01000058">
    <property type="protein sequence ID" value="TYR33780.1"/>
    <property type="molecule type" value="Genomic_DNA"/>
</dbReference>
<reference evidence="2 3" key="2">
    <citation type="submission" date="2019-09" db="EMBL/GenBank/DDBJ databases">
        <title>Mesorhizobium sp. MaA-C15 isolated from Microcystis aeruginosa.</title>
        <authorList>
            <person name="Jeong S.E."/>
            <person name="Jin H.M."/>
            <person name="Jeon C.O."/>
        </authorList>
    </citation>
    <scope>NUCLEOTIDE SEQUENCE [LARGE SCALE GENOMIC DNA]</scope>
    <source>
        <strain evidence="2 3">MaA-C15</strain>
    </source>
</reference>
<dbReference type="OrthoDB" id="7906687at2"/>
<organism evidence="2 3">
    <name type="scientific">Neoaquamicrobium microcysteis</name>
    <dbReference type="NCBI Taxonomy" id="2682781"/>
    <lineage>
        <taxon>Bacteria</taxon>
        <taxon>Pseudomonadati</taxon>
        <taxon>Pseudomonadota</taxon>
        <taxon>Alphaproteobacteria</taxon>
        <taxon>Hyphomicrobiales</taxon>
        <taxon>Phyllobacteriaceae</taxon>
        <taxon>Neoaquamicrobium</taxon>
    </lineage>
</organism>
<evidence type="ECO:0000256" key="1">
    <source>
        <dbReference type="SAM" id="Phobius"/>
    </source>
</evidence>
<keyword evidence="3" id="KW-1185">Reference proteome</keyword>
<comment type="caution">
    <text evidence="2">The sequence shown here is derived from an EMBL/GenBank/DDBJ whole genome shotgun (WGS) entry which is preliminary data.</text>
</comment>
<feature type="transmembrane region" description="Helical" evidence="1">
    <location>
        <begin position="59"/>
        <end position="77"/>
    </location>
</feature>
<keyword evidence="1" id="KW-1133">Transmembrane helix</keyword>
<proteinExistence type="predicted"/>
<gene>
    <name evidence="2" type="ORF">FY036_06950</name>
</gene>
<sequence length="107" mass="12207">MRYILLFWALPMGLFWGWYLLSYHDMHFGLLFLSRSVHDFAFGFYGNLLGIDPATIPPLVARACVVDTVLIFAIYAFRKRREIAAWWNARSVAMSPAPEVGQAPPAE</sequence>
<protein>
    <submittedName>
        <fullName evidence="2">Uncharacterized protein</fullName>
    </submittedName>
</protein>
<dbReference type="Pfam" id="PF19600">
    <property type="entry name" value="DUF6105"/>
    <property type="match status" value="1"/>
</dbReference>
<accession>A0A5D4H4Q2</accession>
<keyword evidence="1" id="KW-0812">Transmembrane</keyword>
<evidence type="ECO:0000313" key="3">
    <source>
        <dbReference type="Proteomes" id="UP000323258"/>
    </source>
</evidence>
<dbReference type="RefSeq" id="WP_148913988.1">
    <property type="nucleotide sequence ID" value="NZ_VSZS01000058.1"/>
</dbReference>
<dbReference type="Proteomes" id="UP000323258">
    <property type="component" value="Unassembled WGS sequence"/>
</dbReference>
<feature type="transmembrane region" description="Helical" evidence="1">
    <location>
        <begin position="5"/>
        <end position="21"/>
    </location>
</feature>